<sequence>MKSTDRTRAGPQAGPRQAAEHASGNGGNGGDSPRQQQQGQRISQLRSAAAEPASASPPTPAADGLPDALRAGIESLSGMDMSGVRVHVNSSKPAALQAHAYAQGQDIHLGPGQERHLPHEAWHLVQQAQGRVRPTVQMHGGVAINDDHRLEEEADVMGARALQLKPKAVAASPRQAAQAQTLGQTRGETAQAVFTSHGVAQLDGKRRRNKARHKAQAQEARRSAAVDRRNQGMPSTHPDPVVAASLDKLDQLQPRKSAARKNIERREQRLTNYRQAGRPSVVEAGAGEGRFSSAFAAKYGDNYAATDIAPTAGPNGFLSIAKQQGLQSRFSVNANALGSHFSPGSLDHVVGANPFGVKGLGGASYGLKEENPGGTGKAKWRTDPRFLSSAKPLLKPGGSVEMYGRSNVIRDQKLSRLPMDKLRGEEARKMTARREKVKAKYPGENANPYMAVSPDELQALAKQTGYRVKVKRAKQPRNTVRGGNPDTRSGDSERRDTGLKPFNTHFSFTPQEQGYESDEDDPRVEYLSDPESDWED</sequence>
<dbReference type="SUPFAM" id="SSF53335">
    <property type="entry name" value="S-adenosyl-L-methionine-dependent methyltransferases"/>
    <property type="match status" value="1"/>
</dbReference>
<comment type="caution">
    <text evidence="3">The sequence shown here is derived from an EMBL/GenBank/DDBJ whole genome shotgun (WGS) entry which is preliminary data.</text>
</comment>
<dbReference type="Proteomes" id="UP001238603">
    <property type="component" value="Unassembled WGS sequence"/>
</dbReference>
<proteinExistence type="predicted"/>
<keyword evidence="4" id="KW-1185">Reference proteome</keyword>
<evidence type="ECO:0000313" key="4">
    <source>
        <dbReference type="Proteomes" id="UP001238603"/>
    </source>
</evidence>
<name>A0ABT7LMZ9_9BURK</name>
<dbReference type="InterPro" id="IPR029063">
    <property type="entry name" value="SAM-dependent_MTases_sf"/>
</dbReference>
<dbReference type="CDD" id="cd02440">
    <property type="entry name" value="AdoMet_MTases"/>
    <property type="match status" value="1"/>
</dbReference>
<feature type="domain" description="eCIS core" evidence="2">
    <location>
        <begin position="65"/>
        <end position="130"/>
    </location>
</feature>
<feature type="compositionally biased region" description="Acidic residues" evidence="1">
    <location>
        <begin position="515"/>
        <end position="536"/>
    </location>
</feature>
<feature type="compositionally biased region" description="Basic and acidic residues" evidence="1">
    <location>
        <begin position="488"/>
        <end position="498"/>
    </location>
</feature>
<feature type="compositionally biased region" description="Basic and acidic residues" evidence="1">
    <location>
        <begin position="219"/>
        <end position="230"/>
    </location>
</feature>
<accession>A0ABT7LMZ9</accession>
<feature type="compositionally biased region" description="Polar residues" evidence="1">
    <location>
        <begin position="504"/>
        <end position="514"/>
    </location>
</feature>
<evidence type="ECO:0000259" key="2">
    <source>
        <dbReference type="Pfam" id="PF13699"/>
    </source>
</evidence>
<dbReference type="EMBL" id="JASVDS010000007">
    <property type="protein sequence ID" value="MDL5034253.1"/>
    <property type="molecule type" value="Genomic_DNA"/>
</dbReference>
<protein>
    <submittedName>
        <fullName evidence="3">DUF4157 domain-containing protein</fullName>
    </submittedName>
</protein>
<dbReference type="Pfam" id="PF13699">
    <property type="entry name" value="eCIS_core"/>
    <property type="match status" value="1"/>
</dbReference>
<reference evidence="3 4" key="1">
    <citation type="submission" date="2023-06" db="EMBL/GenBank/DDBJ databases">
        <title>Pelomonas sp. APW6 16S ribosomal RNA gene genome sequencing and assembly.</title>
        <authorList>
            <person name="Woo H."/>
        </authorList>
    </citation>
    <scope>NUCLEOTIDE SEQUENCE [LARGE SCALE GENOMIC DNA]</scope>
    <source>
        <strain evidence="3 4">APW6</strain>
    </source>
</reference>
<gene>
    <name evidence="3" type="ORF">QRD43_20295</name>
</gene>
<feature type="region of interest" description="Disordered" evidence="1">
    <location>
        <begin position="201"/>
        <end position="240"/>
    </location>
</feature>
<dbReference type="Gene3D" id="3.40.50.150">
    <property type="entry name" value="Vaccinia Virus protein VP39"/>
    <property type="match status" value="1"/>
</dbReference>
<feature type="compositionally biased region" description="Low complexity" evidence="1">
    <location>
        <begin position="31"/>
        <end position="54"/>
    </location>
</feature>
<feature type="compositionally biased region" description="Basic residues" evidence="1">
    <location>
        <begin position="205"/>
        <end position="215"/>
    </location>
</feature>
<feature type="region of interest" description="Disordered" evidence="1">
    <location>
        <begin position="467"/>
        <end position="536"/>
    </location>
</feature>
<organism evidence="3 4">
    <name type="scientific">Roseateles subflavus</name>
    <dbReference type="NCBI Taxonomy" id="3053353"/>
    <lineage>
        <taxon>Bacteria</taxon>
        <taxon>Pseudomonadati</taxon>
        <taxon>Pseudomonadota</taxon>
        <taxon>Betaproteobacteria</taxon>
        <taxon>Burkholderiales</taxon>
        <taxon>Sphaerotilaceae</taxon>
        <taxon>Roseateles</taxon>
    </lineage>
</organism>
<dbReference type="InterPro" id="IPR025295">
    <property type="entry name" value="eCIS_core_dom"/>
</dbReference>
<feature type="region of interest" description="Disordered" evidence="1">
    <location>
        <begin position="1"/>
        <end position="69"/>
    </location>
</feature>
<evidence type="ECO:0000256" key="1">
    <source>
        <dbReference type="SAM" id="MobiDB-lite"/>
    </source>
</evidence>
<dbReference type="RefSeq" id="WP_285984325.1">
    <property type="nucleotide sequence ID" value="NZ_JASVDS010000007.1"/>
</dbReference>
<evidence type="ECO:0000313" key="3">
    <source>
        <dbReference type="EMBL" id="MDL5034253.1"/>
    </source>
</evidence>